<dbReference type="EMBL" id="MRAD01000005">
    <property type="protein sequence ID" value="OOO62549.1"/>
    <property type="molecule type" value="Genomic_DNA"/>
</dbReference>
<dbReference type="EMBL" id="MRAE01000001">
    <property type="protein sequence ID" value="OOO69827.1"/>
    <property type="molecule type" value="Genomic_DNA"/>
</dbReference>
<reference evidence="1 3" key="1">
    <citation type="submission" date="2016-12" db="EMBL/GenBank/DDBJ databases">
        <title>Clostridium tepidum sp. nov., a close relative of Clostridium sporogenes and Clostridium botulinum Group I.</title>
        <authorList>
            <person name="Dobritsa A.P."/>
            <person name="Kutumbaka K."/>
            <person name="Werner K."/>
            <person name="Samadpour M."/>
        </authorList>
    </citation>
    <scope>NUCLEOTIDE SEQUENCE [LARGE SCALE GENOMIC DNA]</scope>
    <source>
        <strain evidence="1 3">PE</strain>
    </source>
</reference>
<dbReference type="AlphaFoldDB" id="A0A1S9IHQ7"/>
<accession>A0A1S9IHQ7</accession>
<dbReference type="OrthoDB" id="9955644at2"/>
<reference evidence="2 4" key="2">
    <citation type="submission" date="2016-12" db="EMBL/GenBank/DDBJ databases">
        <title>Clostridium tepidum sp. nov., a close relative of Clostridium sporogenes and Clostridium botulinum Group I.</title>
        <authorList>
            <person name="Dobritsa A.P."/>
            <person name="Kutumbaka K.K."/>
            <person name="Werner K."/>
            <person name="Wiedmann M."/>
            <person name="Asmus A."/>
            <person name="Samadpour M."/>
        </authorList>
    </citation>
    <scope>NUCLEOTIDE SEQUENCE [LARGE SCALE GENOMIC DNA]</scope>
    <source>
        <strain evidence="2 4">IEH 97212</strain>
    </source>
</reference>
<dbReference type="NCBIfam" id="TIGR04333">
    <property type="entry name" value="Clo7Bot_mod_Cys"/>
    <property type="match status" value="1"/>
</dbReference>
<evidence type="ECO:0000313" key="4">
    <source>
        <dbReference type="Proteomes" id="UP000190256"/>
    </source>
</evidence>
<comment type="caution">
    <text evidence="2">The sequence shown here is derived from an EMBL/GenBank/DDBJ whole genome shotgun (WGS) entry which is preliminary data.</text>
</comment>
<evidence type="ECO:0000313" key="1">
    <source>
        <dbReference type="EMBL" id="OOO62549.1"/>
    </source>
</evidence>
<gene>
    <name evidence="1" type="ORF">BS637_06850</name>
    <name evidence="2" type="ORF">BS638_00095</name>
</gene>
<sequence length="48" mass="5316">MKYIIKRVSFKDGFCVLGCREKGCTNVCVNNCLRVCIVDCAINGSKTI</sequence>
<organism evidence="2 4">
    <name type="scientific">Clostridium tepidum</name>
    <dbReference type="NCBI Taxonomy" id="1962263"/>
    <lineage>
        <taxon>Bacteria</taxon>
        <taxon>Bacillati</taxon>
        <taxon>Bacillota</taxon>
        <taxon>Clostridia</taxon>
        <taxon>Eubacteriales</taxon>
        <taxon>Clostridiaceae</taxon>
        <taxon>Clostridium</taxon>
    </lineage>
</organism>
<proteinExistence type="predicted"/>
<dbReference type="Proteomes" id="UP000190256">
    <property type="component" value="Unassembled WGS sequence"/>
</dbReference>
<dbReference type="RefSeq" id="WP_078024011.1">
    <property type="nucleotide sequence ID" value="NZ_JADPGM010000009.1"/>
</dbReference>
<evidence type="ECO:0000313" key="3">
    <source>
        <dbReference type="Proteomes" id="UP000190206"/>
    </source>
</evidence>
<keyword evidence="3" id="KW-1185">Reference proteome</keyword>
<dbReference type="InterPro" id="IPR027601">
    <property type="entry name" value="Clo7Bot_mod_Cys"/>
</dbReference>
<protein>
    <submittedName>
        <fullName evidence="2">Clo7bot family Cys-rich peptide</fullName>
    </submittedName>
</protein>
<evidence type="ECO:0000313" key="2">
    <source>
        <dbReference type="EMBL" id="OOO69827.1"/>
    </source>
</evidence>
<name>A0A1S9IHQ7_9CLOT</name>
<dbReference type="Proteomes" id="UP000190206">
    <property type="component" value="Unassembled WGS sequence"/>
</dbReference>